<sequence length="237" mass="26507">MVAVDGPYDDIRDVEGYHERMTDTVGYSRVTYFDTPGCRKSSRSYSRQYENRAKGMTGIWSLTSGQVVEANKAPLPPKAGRWLVEAGGRDVELRAEDGKQVYEGSDLELEVTGDREYHFRVGDDEHVLDESELQEKLLDLTSYVPSLNDIVDSMEEFEAAKKAGRGAIAMSRSATLVIDGVEVEISADRMWGEATYQAAQTPITLFQDVYEHRPDQHEELAEIHGRDVIDRAVAVGN</sequence>
<evidence type="ECO:0000259" key="1">
    <source>
        <dbReference type="Pfam" id="PF25918"/>
    </source>
</evidence>
<keyword evidence="3" id="KW-1185">Reference proteome</keyword>
<accession>A0A830ELT7</accession>
<reference evidence="2" key="2">
    <citation type="submission" date="2020-09" db="EMBL/GenBank/DDBJ databases">
        <authorList>
            <person name="Sun Q."/>
            <person name="Ohkuma M."/>
        </authorList>
    </citation>
    <scope>NUCLEOTIDE SEQUENCE</scope>
    <source>
        <strain evidence="2">JCM 14359</strain>
    </source>
</reference>
<dbReference type="AlphaFoldDB" id="A0A830ELT7"/>
<comment type="caution">
    <text evidence="2">The sequence shown here is derived from an EMBL/GenBank/DDBJ whole genome shotgun (WGS) entry which is preliminary data.</text>
</comment>
<gene>
    <name evidence="2" type="ORF">GCM10008995_11550</name>
</gene>
<feature type="domain" description="Malate synthase H C-terminal" evidence="1">
    <location>
        <begin position="82"/>
        <end position="197"/>
    </location>
</feature>
<evidence type="ECO:0000313" key="2">
    <source>
        <dbReference type="EMBL" id="GGJ03463.1"/>
    </source>
</evidence>
<dbReference type="Gene3D" id="1.20.58.1560">
    <property type="match status" value="1"/>
</dbReference>
<dbReference type="EMBL" id="BMOC01000005">
    <property type="protein sequence ID" value="GGJ03463.1"/>
    <property type="molecule type" value="Genomic_DNA"/>
</dbReference>
<protein>
    <recommendedName>
        <fullName evidence="1">Malate synthase H C-terminal domain-containing protein</fullName>
    </recommendedName>
</protein>
<dbReference type="InterPro" id="IPR059088">
    <property type="entry name" value="MSH_C"/>
</dbReference>
<evidence type="ECO:0000313" key="3">
    <source>
        <dbReference type="Proteomes" id="UP000653099"/>
    </source>
</evidence>
<proteinExistence type="predicted"/>
<reference evidence="2" key="1">
    <citation type="journal article" date="2014" name="Int. J. Syst. Evol. Microbiol.">
        <title>Complete genome sequence of Corynebacterium casei LMG S-19264T (=DSM 44701T), isolated from a smear-ripened cheese.</title>
        <authorList>
            <consortium name="US DOE Joint Genome Institute (JGI-PGF)"/>
            <person name="Walter F."/>
            <person name="Albersmeier A."/>
            <person name="Kalinowski J."/>
            <person name="Ruckert C."/>
        </authorList>
    </citation>
    <scope>NUCLEOTIDE SEQUENCE</scope>
    <source>
        <strain evidence="2">JCM 14359</strain>
    </source>
</reference>
<dbReference type="Pfam" id="PF25918">
    <property type="entry name" value="MSH_C"/>
    <property type="match status" value="1"/>
</dbReference>
<dbReference type="Proteomes" id="UP000653099">
    <property type="component" value="Unassembled WGS sequence"/>
</dbReference>
<name>A0A830ELT7_9EURY</name>
<organism evidence="2 3">
    <name type="scientific">Halobellus salinus</name>
    <dbReference type="NCBI Taxonomy" id="931585"/>
    <lineage>
        <taxon>Archaea</taxon>
        <taxon>Methanobacteriati</taxon>
        <taxon>Methanobacteriota</taxon>
        <taxon>Stenosarchaea group</taxon>
        <taxon>Halobacteria</taxon>
        <taxon>Halobacteriales</taxon>
        <taxon>Haloferacaceae</taxon>
        <taxon>Halobellus</taxon>
    </lineage>
</organism>